<organism evidence="2">
    <name type="scientific">Planktothricoides raciborskii GIHE-MW2</name>
    <dbReference type="NCBI Taxonomy" id="2792601"/>
    <lineage>
        <taxon>Bacteria</taxon>
        <taxon>Bacillati</taxon>
        <taxon>Cyanobacteriota</taxon>
        <taxon>Cyanophyceae</taxon>
        <taxon>Oscillatoriophycideae</taxon>
        <taxon>Oscillatoriales</taxon>
        <taxon>Oscillatoriaceae</taxon>
        <taxon>Planktothricoides</taxon>
    </lineage>
</organism>
<feature type="transmembrane region" description="Helical" evidence="1">
    <location>
        <begin position="34"/>
        <end position="55"/>
    </location>
</feature>
<name>A0AAU8JIT9_9CYAN</name>
<evidence type="ECO:0008006" key="3">
    <source>
        <dbReference type="Google" id="ProtNLM"/>
    </source>
</evidence>
<accession>A0AAU8JIT9</accession>
<dbReference type="RefSeq" id="WP_054469369.1">
    <property type="nucleotide sequence ID" value="NZ_CP159837.1"/>
</dbReference>
<dbReference type="EMBL" id="CP159837">
    <property type="protein sequence ID" value="XCM39195.1"/>
    <property type="molecule type" value="Genomic_DNA"/>
</dbReference>
<sequence length="261" mass="29407">MYLNVFASFTVGLVVLVLGTFGLLQWLDVSAGTFLDWVIGGATFWWLMVIVTVPWNIYFQAKQVLAEAEQSQEKSQDKSIPIDQKKLNYVQTLAQRSLPLAILLHILSAIALYTLAITGISAVGYVGSGAALLLTVLRPAIRAYEYILVRLGMVRQEFLYPREDVWELRGRVDSLEANLNAIQQEFNLENPQALAVKQNRNFEAIRHDLTQLAAAMESLKSTNQAQHEQLAKESQNAIAQITEDGEFLNHVREIIRFFKKA</sequence>
<keyword evidence="1" id="KW-0812">Transmembrane</keyword>
<gene>
    <name evidence="2" type="ORF">ABWT76_002099</name>
</gene>
<feature type="transmembrane region" description="Helical" evidence="1">
    <location>
        <begin position="6"/>
        <end position="27"/>
    </location>
</feature>
<keyword evidence="1" id="KW-1133">Transmembrane helix</keyword>
<feature type="transmembrane region" description="Helical" evidence="1">
    <location>
        <begin position="102"/>
        <end position="134"/>
    </location>
</feature>
<evidence type="ECO:0000256" key="1">
    <source>
        <dbReference type="SAM" id="Phobius"/>
    </source>
</evidence>
<keyword evidence="1" id="KW-0472">Membrane</keyword>
<protein>
    <recommendedName>
        <fullName evidence="3">HAMP domain-containing protein</fullName>
    </recommendedName>
</protein>
<dbReference type="AlphaFoldDB" id="A0AAU8JIT9"/>
<proteinExistence type="predicted"/>
<evidence type="ECO:0000313" key="2">
    <source>
        <dbReference type="EMBL" id="XCM39195.1"/>
    </source>
</evidence>
<reference evidence="2" key="1">
    <citation type="submission" date="2024-07" db="EMBL/GenBank/DDBJ databases">
        <authorList>
            <person name="Kim Y.J."/>
            <person name="Jeong J.Y."/>
        </authorList>
    </citation>
    <scope>NUCLEOTIDE SEQUENCE</scope>
    <source>
        <strain evidence="2">GIHE-MW2</strain>
    </source>
</reference>